<organism evidence="4 5">
    <name type="scientific">Ogataea philodendri</name>
    <dbReference type="NCBI Taxonomy" id="1378263"/>
    <lineage>
        <taxon>Eukaryota</taxon>
        <taxon>Fungi</taxon>
        <taxon>Dikarya</taxon>
        <taxon>Ascomycota</taxon>
        <taxon>Saccharomycotina</taxon>
        <taxon>Pichiomycetes</taxon>
        <taxon>Pichiales</taxon>
        <taxon>Pichiaceae</taxon>
        <taxon>Ogataea</taxon>
    </lineage>
</organism>
<evidence type="ECO:0000256" key="1">
    <source>
        <dbReference type="ARBA" id="ARBA00022786"/>
    </source>
</evidence>
<accession>A0A9P8T995</accession>
<dbReference type="SMART" id="SM00546">
    <property type="entry name" value="CUE"/>
    <property type="match status" value="1"/>
</dbReference>
<dbReference type="GO" id="GO:0031624">
    <property type="term" value="F:ubiquitin conjugating enzyme binding"/>
    <property type="evidence" value="ECO:0007669"/>
    <property type="project" value="TreeGrafter"/>
</dbReference>
<feature type="compositionally biased region" description="Basic and acidic residues" evidence="2">
    <location>
        <begin position="235"/>
        <end position="256"/>
    </location>
</feature>
<proteinExistence type="predicted"/>
<dbReference type="PANTHER" id="PTHR16461:SF5">
    <property type="entry name" value="TOLL-INTERACTING PROTEIN"/>
    <property type="match status" value="1"/>
</dbReference>
<dbReference type="FunFam" id="1.10.8.10:FF:000064">
    <property type="entry name" value="Similar to CUE domain-containing protein"/>
    <property type="match status" value="1"/>
</dbReference>
<feature type="compositionally biased region" description="Low complexity" evidence="2">
    <location>
        <begin position="203"/>
        <end position="217"/>
    </location>
</feature>
<dbReference type="SUPFAM" id="SSF46934">
    <property type="entry name" value="UBA-like"/>
    <property type="match status" value="1"/>
</dbReference>
<dbReference type="GeneID" id="70233119"/>
<dbReference type="AlphaFoldDB" id="A0A9P8T995"/>
<feature type="region of interest" description="Disordered" evidence="2">
    <location>
        <begin position="121"/>
        <end position="140"/>
    </location>
</feature>
<sequence>MSDTSSKTPEPVAKPATETPAEDTAPPPMPKRPLSASEQAVKDLKEAFPGVEDKYVKMALIASQGQLDPAFTALLFLSDPTSDITIPDVQTKPKLSARNSFDQRKQVESDEALARRLARNYEGRAAGAKTAPPKPKRKPVWAAIEDDGSEKEDDFVDSLAKNVEEARNTVGGWLGNIAKKIQTEVNTVQQGQGENQLFNALGRKSSVQSSRTSRDSTSPPPARPVRPQKTESVAEVERDVAGIKLEDATTETEQKKNAPISTIDPAPVADDTFAVDDSDEEEEKKEEAKKE</sequence>
<keyword evidence="1" id="KW-0833">Ubl conjugation pathway</keyword>
<evidence type="ECO:0000313" key="4">
    <source>
        <dbReference type="EMBL" id="KAH3670636.1"/>
    </source>
</evidence>
<dbReference type="GO" id="GO:0043130">
    <property type="term" value="F:ubiquitin binding"/>
    <property type="evidence" value="ECO:0007669"/>
    <property type="project" value="InterPro"/>
</dbReference>
<reference evidence="4" key="1">
    <citation type="journal article" date="2021" name="Open Biol.">
        <title>Shared evolutionary footprints suggest mitochondrial oxidative damage underlies multiple complex I losses in fungi.</title>
        <authorList>
            <person name="Schikora-Tamarit M.A."/>
            <person name="Marcet-Houben M."/>
            <person name="Nosek J."/>
            <person name="Gabaldon T."/>
        </authorList>
    </citation>
    <scope>NUCLEOTIDE SEQUENCE</scope>
    <source>
        <strain evidence="4">CBS6075</strain>
    </source>
</reference>
<dbReference type="Proteomes" id="UP000769157">
    <property type="component" value="Unassembled WGS sequence"/>
</dbReference>
<feature type="compositionally biased region" description="Acidic residues" evidence="2">
    <location>
        <begin position="273"/>
        <end position="284"/>
    </location>
</feature>
<dbReference type="InterPro" id="IPR003892">
    <property type="entry name" value="CUE"/>
</dbReference>
<reference evidence="4" key="2">
    <citation type="submission" date="2021-01" db="EMBL/GenBank/DDBJ databases">
        <authorList>
            <person name="Schikora-Tamarit M.A."/>
        </authorList>
    </citation>
    <scope>NUCLEOTIDE SEQUENCE</scope>
    <source>
        <strain evidence="4">CBS6075</strain>
    </source>
</reference>
<dbReference type="GO" id="GO:0005737">
    <property type="term" value="C:cytoplasm"/>
    <property type="evidence" value="ECO:0007669"/>
    <property type="project" value="TreeGrafter"/>
</dbReference>
<feature type="region of interest" description="Disordered" evidence="2">
    <location>
        <begin position="1"/>
        <end position="39"/>
    </location>
</feature>
<gene>
    <name evidence="4" type="ORF">OGAPHI_001151</name>
</gene>
<comment type="caution">
    <text evidence="4">The sequence shown here is derived from an EMBL/GenBank/DDBJ whole genome shotgun (WGS) entry which is preliminary data.</text>
</comment>
<dbReference type="PROSITE" id="PS51140">
    <property type="entry name" value="CUE"/>
    <property type="match status" value="1"/>
</dbReference>
<evidence type="ECO:0000313" key="5">
    <source>
        <dbReference type="Proteomes" id="UP000769157"/>
    </source>
</evidence>
<dbReference type="Pfam" id="PF02845">
    <property type="entry name" value="CUE"/>
    <property type="match status" value="1"/>
</dbReference>
<dbReference type="PANTHER" id="PTHR16461">
    <property type="entry name" value="TOLL-INTERACTING PROTEIN"/>
    <property type="match status" value="1"/>
</dbReference>
<protein>
    <recommendedName>
        <fullName evidence="3">CUE domain-containing protein</fullName>
    </recommendedName>
</protein>
<feature type="compositionally biased region" description="Low complexity" evidence="2">
    <location>
        <begin position="15"/>
        <end position="24"/>
    </location>
</feature>
<dbReference type="Gene3D" id="1.10.8.10">
    <property type="entry name" value="DNA helicase RuvA subunit, C-terminal domain"/>
    <property type="match status" value="1"/>
</dbReference>
<dbReference type="RefSeq" id="XP_046064061.1">
    <property type="nucleotide sequence ID" value="XM_046201882.1"/>
</dbReference>
<keyword evidence="5" id="KW-1185">Reference proteome</keyword>
<dbReference type="EMBL" id="JAEUBE010000087">
    <property type="protein sequence ID" value="KAH3670636.1"/>
    <property type="molecule type" value="Genomic_DNA"/>
</dbReference>
<dbReference type="OrthoDB" id="9942608at2759"/>
<evidence type="ECO:0000259" key="3">
    <source>
        <dbReference type="PROSITE" id="PS51140"/>
    </source>
</evidence>
<feature type="compositionally biased region" description="Polar residues" evidence="2">
    <location>
        <begin position="189"/>
        <end position="198"/>
    </location>
</feature>
<feature type="region of interest" description="Disordered" evidence="2">
    <location>
        <begin position="189"/>
        <end position="291"/>
    </location>
</feature>
<name>A0A9P8T995_9ASCO</name>
<dbReference type="InterPro" id="IPR009060">
    <property type="entry name" value="UBA-like_sf"/>
</dbReference>
<evidence type="ECO:0000256" key="2">
    <source>
        <dbReference type="SAM" id="MobiDB-lite"/>
    </source>
</evidence>
<dbReference type="GO" id="GO:0006511">
    <property type="term" value="P:ubiquitin-dependent protein catabolic process"/>
    <property type="evidence" value="ECO:0007669"/>
    <property type="project" value="TreeGrafter"/>
</dbReference>
<feature type="domain" description="CUE" evidence="3">
    <location>
        <begin position="36"/>
        <end position="79"/>
    </location>
</feature>